<comment type="caution">
    <text evidence="1">The sequence shown here is derived from an EMBL/GenBank/DDBJ whole genome shotgun (WGS) entry which is preliminary data.</text>
</comment>
<reference evidence="1 2" key="1">
    <citation type="submission" date="2020-06" db="EMBL/GenBank/DDBJ databases">
        <title>The genome sequence of Candidatus Regiella insecticola strain Tut.</title>
        <authorList>
            <person name="Nikoh N."/>
            <person name="Tsuchida T."/>
            <person name="Koga R."/>
            <person name="Oshima K."/>
            <person name="Hattori M."/>
            <person name="Fukatsu T."/>
        </authorList>
    </citation>
    <scope>NUCLEOTIDE SEQUENCE [LARGE SCALE GENOMIC DNA]</scope>
    <source>
        <strain evidence="1 2">Tut</strain>
    </source>
</reference>
<protein>
    <submittedName>
        <fullName evidence="1">Putative RTX-family protein-28</fullName>
    </submittedName>
</protein>
<dbReference type="AlphaFoldDB" id="A0A6L2ZMS6"/>
<accession>A0A6L2ZMS6</accession>
<sequence>MDSQQYALTHDHQANNLAIPQQQHILGVTRGELGKEVLLSLNSQGEINAHPFISPLLKERTTWFKLDDGNDDAIGNWQQKNLFEVGAGTKKFTGGRYADSFLLMGKAAPVQPSIFDGGSDPASPVPLDDNDIVMAMAKYIDGWGYYRANNI</sequence>
<organism evidence="1 2">
    <name type="scientific">Candidatus Regiella insecticola</name>
    <dbReference type="NCBI Taxonomy" id="138073"/>
    <lineage>
        <taxon>Bacteria</taxon>
        <taxon>Pseudomonadati</taxon>
        <taxon>Pseudomonadota</taxon>
        <taxon>Gammaproteobacteria</taxon>
        <taxon>Enterobacterales</taxon>
        <taxon>Enterobacteriaceae</taxon>
        <taxon>aphid secondary symbionts</taxon>
        <taxon>Candidatus Regiella</taxon>
    </lineage>
</organism>
<dbReference type="RefSeq" id="WP_176487365.1">
    <property type="nucleotide sequence ID" value="NZ_BLXO01000001.1"/>
</dbReference>
<name>A0A6L2ZMS6_9ENTR</name>
<dbReference type="Proteomes" id="UP000504714">
    <property type="component" value="Unassembled WGS sequence"/>
</dbReference>
<dbReference type="EMBL" id="BLXO01000001">
    <property type="protein sequence ID" value="GFN45551.1"/>
    <property type="molecule type" value="Genomic_DNA"/>
</dbReference>
<gene>
    <name evidence="1" type="primary">rtxA</name>
    <name evidence="1" type="ORF">RINTU1_07670</name>
</gene>
<evidence type="ECO:0000313" key="2">
    <source>
        <dbReference type="Proteomes" id="UP000504714"/>
    </source>
</evidence>
<proteinExistence type="predicted"/>
<evidence type="ECO:0000313" key="1">
    <source>
        <dbReference type="EMBL" id="GFN45551.1"/>
    </source>
</evidence>